<sequence>MRSIPVLLKMLFFPFLAALVVFVIYPRVVKQREETIDLAKVIKQMNSAGGSAPSEEGSQLVSTATLPSRKVLKNDYHVFQTFNNCGPASLSMALSYYGIKVSQKELGDQLRPYQNKQGDNDDKSVTLEEIGEKAEEYGLLYYHRPAGNPDLIKQLIFNDIPVITRTWLKYGEDIAHFRVIKGYDDNAGVFIQDDSYQGKNLEYTYGDFNKLWEAFNYEYIVLVRPEQKDVVEKILGQSLDKKIAWELAKKESEKKLFANPASVYDRFNLSVANYYLEDYEGAVEAYEEISARLPFRMLWYQIEPIIAYNKLGEEEKVLEITSTILNNHNRAFSELYQLRGRIYMERGDLGTARGEFEKALYYNKNYRLEEDELTVLN</sequence>
<organism evidence="4 5">
    <name type="scientific">candidate division WWE3 bacterium</name>
    <dbReference type="NCBI Taxonomy" id="2053526"/>
    <lineage>
        <taxon>Bacteria</taxon>
        <taxon>Katanobacteria</taxon>
    </lineage>
</organism>
<keyword evidence="1" id="KW-0802">TPR repeat</keyword>
<dbReference type="GO" id="GO:0006508">
    <property type="term" value="P:proteolysis"/>
    <property type="evidence" value="ECO:0007669"/>
    <property type="project" value="InterPro"/>
</dbReference>
<gene>
    <name evidence="4" type="ORF">DEP93_01970</name>
</gene>
<evidence type="ECO:0000313" key="4">
    <source>
        <dbReference type="EMBL" id="HCC42215.1"/>
    </source>
</evidence>
<protein>
    <recommendedName>
        <fullName evidence="3">Peptidase C39 domain-containing protein</fullName>
    </recommendedName>
</protein>
<dbReference type="GO" id="GO:0005524">
    <property type="term" value="F:ATP binding"/>
    <property type="evidence" value="ECO:0007669"/>
    <property type="project" value="InterPro"/>
</dbReference>
<evidence type="ECO:0000256" key="2">
    <source>
        <dbReference type="SAM" id="Phobius"/>
    </source>
</evidence>
<accession>A0A3D0ZPJ7</accession>
<dbReference type="InterPro" id="IPR005074">
    <property type="entry name" value="Peptidase_C39"/>
</dbReference>
<keyword evidence="2" id="KW-0812">Transmembrane</keyword>
<keyword evidence="2" id="KW-1133">Transmembrane helix</keyword>
<dbReference type="InterPro" id="IPR011990">
    <property type="entry name" value="TPR-like_helical_dom_sf"/>
</dbReference>
<evidence type="ECO:0000313" key="5">
    <source>
        <dbReference type="Proteomes" id="UP000263336"/>
    </source>
</evidence>
<dbReference type="GO" id="GO:0016020">
    <property type="term" value="C:membrane"/>
    <property type="evidence" value="ECO:0007669"/>
    <property type="project" value="InterPro"/>
</dbReference>
<reference evidence="4 5" key="1">
    <citation type="journal article" date="2018" name="Nat. Biotechnol.">
        <title>A standardized bacterial taxonomy based on genome phylogeny substantially revises the tree of life.</title>
        <authorList>
            <person name="Parks D.H."/>
            <person name="Chuvochina M."/>
            <person name="Waite D.W."/>
            <person name="Rinke C."/>
            <person name="Skarshewski A."/>
            <person name="Chaumeil P.A."/>
            <person name="Hugenholtz P."/>
        </authorList>
    </citation>
    <scope>NUCLEOTIDE SEQUENCE [LARGE SCALE GENOMIC DNA]</scope>
    <source>
        <strain evidence="4">UBA11701</strain>
    </source>
</reference>
<name>A0A3D0ZPJ7_UNCKA</name>
<dbReference type="AlphaFoldDB" id="A0A3D0ZPJ7"/>
<proteinExistence type="predicted"/>
<feature type="domain" description="Peptidase C39" evidence="3">
    <location>
        <begin position="80"/>
        <end position="219"/>
    </location>
</feature>
<dbReference type="InterPro" id="IPR039564">
    <property type="entry name" value="Peptidase_C39-like"/>
</dbReference>
<dbReference type="SUPFAM" id="SSF48452">
    <property type="entry name" value="TPR-like"/>
    <property type="match status" value="1"/>
</dbReference>
<evidence type="ECO:0000256" key="1">
    <source>
        <dbReference type="PROSITE-ProRule" id="PRU00339"/>
    </source>
</evidence>
<dbReference type="Pfam" id="PF13529">
    <property type="entry name" value="Peptidase_C39_2"/>
    <property type="match status" value="1"/>
</dbReference>
<feature type="repeat" description="TPR" evidence="1">
    <location>
        <begin position="333"/>
        <end position="366"/>
    </location>
</feature>
<dbReference type="EMBL" id="DOZN01000012">
    <property type="protein sequence ID" value="HCC42215.1"/>
    <property type="molecule type" value="Genomic_DNA"/>
</dbReference>
<dbReference type="Proteomes" id="UP000263336">
    <property type="component" value="Unassembled WGS sequence"/>
</dbReference>
<keyword evidence="2" id="KW-0472">Membrane</keyword>
<feature type="transmembrane region" description="Helical" evidence="2">
    <location>
        <begin position="6"/>
        <end position="25"/>
    </location>
</feature>
<dbReference type="PROSITE" id="PS50005">
    <property type="entry name" value="TPR"/>
    <property type="match status" value="1"/>
</dbReference>
<evidence type="ECO:0000259" key="3">
    <source>
        <dbReference type="PROSITE" id="PS50990"/>
    </source>
</evidence>
<dbReference type="Gene3D" id="1.25.40.10">
    <property type="entry name" value="Tetratricopeptide repeat domain"/>
    <property type="match status" value="1"/>
</dbReference>
<dbReference type="InterPro" id="IPR019734">
    <property type="entry name" value="TPR_rpt"/>
</dbReference>
<dbReference type="PROSITE" id="PS50990">
    <property type="entry name" value="PEPTIDASE_C39"/>
    <property type="match status" value="1"/>
</dbReference>
<dbReference type="Gene3D" id="3.90.70.10">
    <property type="entry name" value="Cysteine proteinases"/>
    <property type="match status" value="1"/>
</dbReference>
<comment type="caution">
    <text evidence="4">The sequence shown here is derived from an EMBL/GenBank/DDBJ whole genome shotgun (WGS) entry which is preliminary data.</text>
</comment>
<dbReference type="SMART" id="SM00028">
    <property type="entry name" value="TPR"/>
    <property type="match status" value="2"/>
</dbReference>
<dbReference type="GO" id="GO:0008233">
    <property type="term" value="F:peptidase activity"/>
    <property type="evidence" value="ECO:0007669"/>
    <property type="project" value="InterPro"/>
</dbReference>